<evidence type="ECO:0008006" key="4">
    <source>
        <dbReference type="Google" id="ProtNLM"/>
    </source>
</evidence>
<dbReference type="RefSeq" id="WP_349300671.1">
    <property type="nucleotide sequence ID" value="NZ_JBEDNQ010000011.1"/>
</dbReference>
<name>A0ABV1KGL6_9PSEU</name>
<evidence type="ECO:0000313" key="3">
    <source>
        <dbReference type="Proteomes" id="UP001494902"/>
    </source>
</evidence>
<comment type="caution">
    <text evidence="2">The sequence shown here is derived from an EMBL/GenBank/DDBJ whole genome shotgun (WGS) entry which is preliminary data.</text>
</comment>
<dbReference type="Proteomes" id="UP001494902">
    <property type="component" value="Unassembled WGS sequence"/>
</dbReference>
<evidence type="ECO:0000313" key="2">
    <source>
        <dbReference type="EMBL" id="MEQ3553604.1"/>
    </source>
</evidence>
<feature type="compositionally biased region" description="Basic and acidic residues" evidence="1">
    <location>
        <begin position="17"/>
        <end position="51"/>
    </location>
</feature>
<protein>
    <recommendedName>
        <fullName evidence="4">BZIP domain-containing protein</fullName>
    </recommendedName>
</protein>
<accession>A0ABV1KGL6</accession>
<feature type="compositionally biased region" description="Low complexity" evidence="1">
    <location>
        <begin position="124"/>
        <end position="134"/>
    </location>
</feature>
<gene>
    <name evidence="2" type="ORF">WIS52_24285</name>
</gene>
<sequence>MTARERGRHMAMPGTGDARHRLPDPQYDPRDALGRGLRRREPEMHLAADGRDVGKRRRPLLVGVRRALRHTYGDNDALTARVRELEHELGRLHESAGCEVAALRAENRRLHRQVLSLRHRDTAGSEAAGSGNAGSEREAD</sequence>
<feature type="region of interest" description="Disordered" evidence="1">
    <location>
        <begin position="116"/>
        <end position="140"/>
    </location>
</feature>
<feature type="region of interest" description="Disordered" evidence="1">
    <location>
        <begin position="1"/>
        <end position="51"/>
    </location>
</feature>
<dbReference type="EMBL" id="JBEDNQ010000011">
    <property type="protein sequence ID" value="MEQ3553604.1"/>
    <property type="molecule type" value="Genomic_DNA"/>
</dbReference>
<proteinExistence type="predicted"/>
<organism evidence="2 3">
    <name type="scientific">Pseudonocardia nematodicida</name>
    <dbReference type="NCBI Taxonomy" id="1206997"/>
    <lineage>
        <taxon>Bacteria</taxon>
        <taxon>Bacillati</taxon>
        <taxon>Actinomycetota</taxon>
        <taxon>Actinomycetes</taxon>
        <taxon>Pseudonocardiales</taxon>
        <taxon>Pseudonocardiaceae</taxon>
        <taxon>Pseudonocardia</taxon>
    </lineage>
</organism>
<keyword evidence="3" id="KW-1185">Reference proteome</keyword>
<reference evidence="2 3" key="1">
    <citation type="submission" date="2024-03" db="EMBL/GenBank/DDBJ databases">
        <title>Draft genome sequence of Pseudonocardia nematodicida JCM 31783.</title>
        <authorList>
            <person name="Butdee W."/>
            <person name="Duangmal K."/>
        </authorList>
    </citation>
    <scope>NUCLEOTIDE SEQUENCE [LARGE SCALE GENOMIC DNA]</scope>
    <source>
        <strain evidence="2 3">JCM 31783</strain>
    </source>
</reference>
<evidence type="ECO:0000256" key="1">
    <source>
        <dbReference type="SAM" id="MobiDB-lite"/>
    </source>
</evidence>